<keyword evidence="4" id="KW-1185">Reference proteome</keyword>
<sequence>MNWGDIIVETIIASLITGIFGVIVVLITNIFVNKRGYDKIDSKIGNVWDSTLSSQHGDIKENINRAERSINERLSEKTSNIYYKVDNIDKLLNRNEVKYENLTLDQREIKDNVNKLLFEWQNLTIENNKLREENFRLRDKIHSLEDKLDRYRDDEWDMER</sequence>
<dbReference type="EMBL" id="CP000853">
    <property type="protein sequence ID" value="ABW19462.1"/>
    <property type="molecule type" value="Genomic_DNA"/>
</dbReference>
<reference evidence="4" key="1">
    <citation type="submission" date="2007-10" db="EMBL/GenBank/DDBJ databases">
        <title>Complete genome of Alkaliphilus oremlandii OhILAs.</title>
        <authorList>
            <person name="Copeland A."/>
            <person name="Lucas S."/>
            <person name="Lapidus A."/>
            <person name="Barry K."/>
            <person name="Detter J.C."/>
            <person name="Glavina del Rio T."/>
            <person name="Hammon N."/>
            <person name="Israni S."/>
            <person name="Dalin E."/>
            <person name="Tice H."/>
            <person name="Pitluck S."/>
            <person name="Chain P."/>
            <person name="Malfatti S."/>
            <person name="Shin M."/>
            <person name="Vergez L."/>
            <person name="Schmutz J."/>
            <person name="Larimer F."/>
            <person name="Land M."/>
            <person name="Hauser L."/>
            <person name="Kyrpides N."/>
            <person name="Mikhailova N."/>
            <person name="Stolz J.F."/>
            <person name="Dawson A."/>
            <person name="Fisher E."/>
            <person name="Crable B."/>
            <person name="Perera E."/>
            <person name="Lisak J."/>
            <person name="Ranganathan M."/>
            <person name="Basu P."/>
            <person name="Richardson P."/>
        </authorList>
    </citation>
    <scope>NUCLEOTIDE SEQUENCE [LARGE SCALE GENOMIC DNA]</scope>
    <source>
        <strain evidence="4">OhILAs</strain>
    </source>
</reference>
<keyword evidence="2" id="KW-1133">Transmembrane helix</keyword>
<keyword evidence="1" id="KW-0175">Coiled coil</keyword>
<dbReference type="AlphaFoldDB" id="A8MI30"/>
<evidence type="ECO:0000313" key="3">
    <source>
        <dbReference type="EMBL" id="ABW19462.1"/>
    </source>
</evidence>
<feature type="coiled-coil region" evidence="1">
    <location>
        <begin position="127"/>
        <end position="154"/>
    </location>
</feature>
<dbReference type="eggNOG" id="ENOG502ZIJD">
    <property type="taxonomic scope" value="Bacteria"/>
</dbReference>
<evidence type="ECO:0000256" key="1">
    <source>
        <dbReference type="SAM" id="Coils"/>
    </source>
</evidence>
<feature type="transmembrane region" description="Helical" evidence="2">
    <location>
        <begin position="6"/>
        <end position="32"/>
    </location>
</feature>
<evidence type="ECO:0000313" key="4">
    <source>
        <dbReference type="Proteomes" id="UP000000269"/>
    </source>
</evidence>
<gene>
    <name evidence="3" type="ordered locus">Clos_1922</name>
</gene>
<accession>A8MI30</accession>
<evidence type="ECO:0000256" key="2">
    <source>
        <dbReference type="SAM" id="Phobius"/>
    </source>
</evidence>
<organism evidence="3 4">
    <name type="scientific">Alkaliphilus oremlandii (strain OhILAs)</name>
    <name type="common">Clostridium oremlandii (strain OhILAs)</name>
    <dbReference type="NCBI Taxonomy" id="350688"/>
    <lineage>
        <taxon>Bacteria</taxon>
        <taxon>Bacillati</taxon>
        <taxon>Bacillota</taxon>
        <taxon>Clostridia</taxon>
        <taxon>Peptostreptococcales</taxon>
        <taxon>Natronincolaceae</taxon>
        <taxon>Alkaliphilus</taxon>
    </lineage>
</organism>
<dbReference type="Proteomes" id="UP000000269">
    <property type="component" value="Chromosome"/>
</dbReference>
<dbReference type="STRING" id="350688.Clos_1922"/>
<proteinExistence type="predicted"/>
<protein>
    <submittedName>
        <fullName evidence="3">Uncharacterized protein</fullName>
    </submittedName>
</protein>
<keyword evidence="2" id="KW-0472">Membrane</keyword>
<name>A8MI30_ALKOO</name>
<dbReference type="HOGENOM" id="CLU_1648560_0_0_9"/>
<dbReference type="KEGG" id="aoe:Clos_1922"/>
<keyword evidence="2" id="KW-0812">Transmembrane</keyword>